<dbReference type="PROSITE" id="PS01268">
    <property type="entry name" value="UPF0024"/>
    <property type="match status" value="1"/>
</dbReference>
<dbReference type="EMBL" id="UOFA01000217">
    <property type="protein sequence ID" value="VAW45671.1"/>
    <property type="molecule type" value="Genomic_DNA"/>
</dbReference>
<protein>
    <submittedName>
        <fullName evidence="5">tRNA pseudouridine(13) synthase</fullName>
        <ecNumber evidence="5">5.4.99.27</ecNumber>
    </submittedName>
</protein>
<sequence>MTVNFNTLFPTINTVSGHGNIRNQAEDFMVIEHHDMTFTGTGEHLWFKVEKIHSNTAWVATQLASACKVPARQVGFAGLKDRHAITQQWFSVQLPKISEIELIKGKLADEIKILEHHWHQSKIKTGQLKFNEFKLVVRNVQGDRTAIEQNIHQVTQNGVPNYFGPQRFGHDMNNIQQAKDWFAGKIKVNNKKLRGLLISTARSHIFNLIVAHRIESNSWQQVISGDILQLDQSHSWFPAHDATSEELTTRLAAFDVHLTAALWGEDAVQSTEQCAAIEINMASTLAEYQAGFITHRVKQDRRAIRIVPAEFNHHWSSDGSNDDLHLSFKLQPGAYATSVLREIIKTINPAA</sequence>
<proteinExistence type="inferred from homology"/>
<dbReference type="InterPro" id="IPR043165">
    <property type="entry name" value="TruD_insert_sf"/>
</dbReference>
<dbReference type="GO" id="GO:0008033">
    <property type="term" value="P:tRNA processing"/>
    <property type="evidence" value="ECO:0007669"/>
    <property type="project" value="UniProtKB-KW"/>
</dbReference>
<dbReference type="SUPFAM" id="SSF55120">
    <property type="entry name" value="Pseudouridine synthase"/>
    <property type="match status" value="1"/>
</dbReference>
<dbReference type="GO" id="GO:0160150">
    <property type="term" value="F:tRNA pseudouridine(13) synthase activity"/>
    <property type="evidence" value="ECO:0007669"/>
    <property type="project" value="UniProtKB-EC"/>
</dbReference>
<dbReference type="InterPro" id="IPR001656">
    <property type="entry name" value="PsdUridine_synth_TruD"/>
</dbReference>
<evidence type="ECO:0000256" key="1">
    <source>
        <dbReference type="ARBA" id="ARBA00007953"/>
    </source>
</evidence>
<dbReference type="InterPro" id="IPR011760">
    <property type="entry name" value="PsdUridine_synth_TruD_insert"/>
</dbReference>
<dbReference type="InterPro" id="IPR020119">
    <property type="entry name" value="PsdUridine_synth_TruD_CS"/>
</dbReference>
<dbReference type="PANTHER" id="PTHR47811:SF1">
    <property type="entry name" value="TRNA PSEUDOURIDINE SYNTHASE D"/>
    <property type="match status" value="1"/>
</dbReference>
<feature type="domain" description="TRUD" evidence="4">
    <location>
        <begin position="158"/>
        <end position="306"/>
    </location>
</feature>
<dbReference type="NCBIfam" id="TIGR00094">
    <property type="entry name" value="tRNA_TruD_broad"/>
    <property type="match status" value="1"/>
</dbReference>
<name>A0A3B0VRW8_9ZZZZ</name>
<dbReference type="Gene3D" id="3.30.2340.10">
    <property type="entry name" value="TruD, insertion domain"/>
    <property type="match status" value="1"/>
</dbReference>
<dbReference type="GO" id="GO:0005829">
    <property type="term" value="C:cytosol"/>
    <property type="evidence" value="ECO:0007669"/>
    <property type="project" value="TreeGrafter"/>
</dbReference>
<evidence type="ECO:0000259" key="4">
    <source>
        <dbReference type="PROSITE" id="PS50984"/>
    </source>
</evidence>
<dbReference type="AlphaFoldDB" id="A0A3B0VRW8"/>
<reference evidence="5" key="1">
    <citation type="submission" date="2018-06" db="EMBL/GenBank/DDBJ databases">
        <authorList>
            <person name="Zhirakovskaya E."/>
        </authorList>
    </citation>
    <scope>NUCLEOTIDE SEQUENCE</scope>
</reference>
<accession>A0A3B0VRW8</accession>
<dbReference type="PROSITE" id="PS50984">
    <property type="entry name" value="TRUD"/>
    <property type="match status" value="1"/>
</dbReference>
<dbReference type="InterPro" id="IPR050170">
    <property type="entry name" value="TruD_pseudoU_synthase"/>
</dbReference>
<organism evidence="5">
    <name type="scientific">hydrothermal vent metagenome</name>
    <dbReference type="NCBI Taxonomy" id="652676"/>
    <lineage>
        <taxon>unclassified sequences</taxon>
        <taxon>metagenomes</taxon>
        <taxon>ecological metagenomes</taxon>
    </lineage>
</organism>
<gene>
    <name evidence="5" type="ORF">MNBD_GAMMA02-817</name>
</gene>
<dbReference type="GO" id="GO:0001522">
    <property type="term" value="P:pseudouridine synthesis"/>
    <property type="evidence" value="ECO:0007669"/>
    <property type="project" value="InterPro"/>
</dbReference>
<dbReference type="Gene3D" id="3.30.2350.20">
    <property type="entry name" value="TruD, catalytic domain"/>
    <property type="match status" value="1"/>
</dbReference>
<keyword evidence="2" id="KW-0819">tRNA processing</keyword>
<dbReference type="EC" id="5.4.99.27" evidence="5"/>
<dbReference type="InterPro" id="IPR020103">
    <property type="entry name" value="PsdUridine_synth_cat_dom_sf"/>
</dbReference>
<evidence type="ECO:0000313" key="5">
    <source>
        <dbReference type="EMBL" id="VAW45671.1"/>
    </source>
</evidence>
<dbReference type="InterPro" id="IPR042214">
    <property type="entry name" value="TruD_catalytic"/>
</dbReference>
<dbReference type="HAMAP" id="MF_01082">
    <property type="entry name" value="TruD"/>
    <property type="match status" value="1"/>
</dbReference>
<dbReference type="Pfam" id="PF01142">
    <property type="entry name" value="TruD"/>
    <property type="match status" value="2"/>
</dbReference>
<dbReference type="PANTHER" id="PTHR47811">
    <property type="entry name" value="TRNA PSEUDOURIDINE SYNTHASE D"/>
    <property type="match status" value="1"/>
</dbReference>
<evidence type="ECO:0000256" key="3">
    <source>
        <dbReference type="ARBA" id="ARBA00023235"/>
    </source>
</evidence>
<keyword evidence="3 5" id="KW-0413">Isomerase</keyword>
<comment type="similarity">
    <text evidence="1">Belongs to the pseudouridine synthase TruD family.</text>
</comment>
<dbReference type="GO" id="GO:0003723">
    <property type="term" value="F:RNA binding"/>
    <property type="evidence" value="ECO:0007669"/>
    <property type="project" value="InterPro"/>
</dbReference>
<evidence type="ECO:0000256" key="2">
    <source>
        <dbReference type="ARBA" id="ARBA00022694"/>
    </source>
</evidence>